<feature type="region of interest" description="Disordered" evidence="1">
    <location>
        <begin position="26"/>
        <end position="49"/>
    </location>
</feature>
<keyword evidence="3" id="KW-1185">Reference proteome</keyword>
<evidence type="ECO:0000313" key="2">
    <source>
        <dbReference type="EMBL" id="RMI31458.1"/>
    </source>
</evidence>
<sequence length="112" mass="12759">MKPLSESLMDLAARVKQFEESSAAAREESRAALRAQQKELGATLERERDEFGMTTAELREAAQSWWSETREALEHQIDVMRADFDKWQADIKAQRAERTAEAGKTAEQTKES</sequence>
<dbReference type="SUPFAM" id="SSF47162">
    <property type="entry name" value="Apolipoprotein"/>
    <property type="match status" value="1"/>
</dbReference>
<gene>
    <name evidence="2" type="ORF">EBN03_19150</name>
</gene>
<dbReference type="AlphaFoldDB" id="A0A3M2LA53"/>
<proteinExistence type="predicted"/>
<dbReference type="EMBL" id="RFFH01000007">
    <property type="protein sequence ID" value="RMI31458.1"/>
    <property type="molecule type" value="Genomic_DNA"/>
</dbReference>
<reference evidence="2 3" key="1">
    <citation type="submission" date="2018-10" db="EMBL/GenBank/DDBJ databases">
        <title>Isolation from cow dung.</title>
        <authorList>
            <person name="Ling L."/>
        </authorList>
    </citation>
    <scope>NUCLEOTIDE SEQUENCE [LARGE SCALE GENOMIC DNA]</scope>
    <source>
        <strain evidence="2 3">NEAU-LL90</strain>
    </source>
</reference>
<comment type="caution">
    <text evidence="2">The sequence shown here is derived from an EMBL/GenBank/DDBJ whole genome shotgun (WGS) entry which is preliminary data.</text>
</comment>
<dbReference type="RefSeq" id="WP_122189408.1">
    <property type="nucleotide sequence ID" value="NZ_RFFH01000007.1"/>
</dbReference>
<organism evidence="2 3">
    <name type="scientific">Nocardia stercoris</name>
    <dbReference type="NCBI Taxonomy" id="2483361"/>
    <lineage>
        <taxon>Bacteria</taxon>
        <taxon>Bacillati</taxon>
        <taxon>Actinomycetota</taxon>
        <taxon>Actinomycetes</taxon>
        <taxon>Mycobacteriales</taxon>
        <taxon>Nocardiaceae</taxon>
        <taxon>Nocardia</taxon>
    </lineage>
</organism>
<protein>
    <submittedName>
        <fullName evidence="2">Uncharacterized protein</fullName>
    </submittedName>
</protein>
<dbReference type="OrthoDB" id="4565845at2"/>
<feature type="region of interest" description="Disordered" evidence="1">
    <location>
        <begin position="93"/>
        <end position="112"/>
    </location>
</feature>
<name>A0A3M2LA53_9NOCA</name>
<evidence type="ECO:0000256" key="1">
    <source>
        <dbReference type="SAM" id="MobiDB-lite"/>
    </source>
</evidence>
<evidence type="ECO:0000313" key="3">
    <source>
        <dbReference type="Proteomes" id="UP000279275"/>
    </source>
</evidence>
<accession>A0A3M2LA53</accession>
<dbReference type="Proteomes" id="UP000279275">
    <property type="component" value="Unassembled WGS sequence"/>
</dbReference>